<sequence>MPPRAATPNVRGRTFIRVRDGLWRIVDPSGAVIGYLEHHDGVDGDRFSARRVVFATRTRDLGVFCRIEDAVDCFR</sequence>
<evidence type="ECO:0000313" key="1">
    <source>
        <dbReference type="EMBL" id="TFD73867.1"/>
    </source>
</evidence>
<keyword evidence="2" id="KW-1185">Reference proteome</keyword>
<organism evidence="1 2">
    <name type="scientific">Cryobacterium gelidum</name>
    <dbReference type="NCBI Taxonomy" id="1259164"/>
    <lineage>
        <taxon>Bacteria</taxon>
        <taxon>Bacillati</taxon>
        <taxon>Actinomycetota</taxon>
        <taxon>Actinomycetes</taxon>
        <taxon>Micrococcales</taxon>
        <taxon>Microbacteriaceae</taxon>
        <taxon>Cryobacterium</taxon>
    </lineage>
</organism>
<proteinExistence type="predicted"/>
<accession>A0A4R9B2W4</accession>
<gene>
    <name evidence="1" type="ORF">E3T50_00550</name>
</gene>
<dbReference type="Proteomes" id="UP000297983">
    <property type="component" value="Unassembled WGS sequence"/>
</dbReference>
<comment type="caution">
    <text evidence="1">The sequence shown here is derived from an EMBL/GenBank/DDBJ whole genome shotgun (WGS) entry which is preliminary data.</text>
</comment>
<reference evidence="1 2" key="1">
    <citation type="submission" date="2019-03" db="EMBL/GenBank/DDBJ databases">
        <title>Genomics of glacier-inhabiting Cryobacterium strains.</title>
        <authorList>
            <person name="Liu Q."/>
            <person name="Xin Y.-H."/>
        </authorList>
    </citation>
    <scope>NUCLEOTIDE SEQUENCE [LARGE SCALE GENOMIC DNA]</scope>
    <source>
        <strain evidence="1 2">Hz16</strain>
    </source>
</reference>
<dbReference type="AlphaFoldDB" id="A0A4R9B2W4"/>
<protein>
    <submittedName>
        <fullName evidence="1">DNA mismatch repair protein</fullName>
    </submittedName>
</protein>
<name>A0A4R9B2W4_9MICO</name>
<evidence type="ECO:0000313" key="2">
    <source>
        <dbReference type="Proteomes" id="UP000297983"/>
    </source>
</evidence>
<dbReference type="EMBL" id="SOHL01000003">
    <property type="protein sequence ID" value="TFD73867.1"/>
    <property type="molecule type" value="Genomic_DNA"/>
</dbReference>